<comment type="caution">
    <text evidence="2">Lacks conserved residue(s) required for the propagation of feature annotation.</text>
</comment>
<accession>A0A8X6XBN2</accession>
<dbReference type="Gene3D" id="3.40.390.10">
    <property type="entry name" value="Collagenase (Catalytic Domain)"/>
    <property type="match status" value="1"/>
</dbReference>
<dbReference type="GO" id="GO:0006508">
    <property type="term" value="P:proteolysis"/>
    <property type="evidence" value="ECO:0007669"/>
    <property type="project" value="InterPro"/>
</dbReference>
<feature type="domain" description="Peptidase M12A" evidence="3">
    <location>
        <begin position="5"/>
        <end position="66"/>
    </location>
</feature>
<organism evidence="4 5">
    <name type="scientific">Trichonephila inaurata madagascariensis</name>
    <dbReference type="NCBI Taxonomy" id="2747483"/>
    <lineage>
        <taxon>Eukaryota</taxon>
        <taxon>Metazoa</taxon>
        <taxon>Ecdysozoa</taxon>
        <taxon>Arthropoda</taxon>
        <taxon>Chelicerata</taxon>
        <taxon>Arachnida</taxon>
        <taxon>Araneae</taxon>
        <taxon>Araneomorphae</taxon>
        <taxon>Entelegynae</taxon>
        <taxon>Araneoidea</taxon>
        <taxon>Nephilidae</taxon>
        <taxon>Trichonephila</taxon>
        <taxon>Trichonephila inaurata</taxon>
    </lineage>
</organism>
<comment type="caution">
    <text evidence="4">The sequence shown here is derived from an EMBL/GenBank/DDBJ whole genome shotgun (WGS) entry which is preliminary data.</text>
</comment>
<dbReference type="Pfam" id="PF01400">
    <property type="entry name" value="Astacin"/>
    <property type="match status" value="1"/>
</dbReference>
<dbReference type="SUPFAM" id="SSF55486">
    <property type="entry name" value="Metalloproteases ('zincins'), catalytic domain"/>
    <property type="match status" value="1"/>
</dbReference>
<dbReference type="AlphaFoldDB" id="A0A8X6XBN2"/>
<dbReference type="GO" id="GO:0004222">
    <property type="term" value="F:metalloendopeptidase activity"/>
    <property type="evidence" value="ECO:0007669"/>
    <property type="project" value="InterPro"/>
</dbReference>
<protein>
    <recommendedName>
        <fullName evidence="3">Peptidase M12A domain-containing protein</fullName>
    </recommendedName>
</protein>
<dbReference type="OrthoDB" id="8120342at2759"/>
<evidence type="ECO:0000313" key="4">
    <source>
        <dbReference type="EMBL" id="GFY50738.1"/>
    </source>
</evidence>
<evidence type="ECO:0000313" key="5">
    <source>
        <dbReference type="Proteomes" id="UP000886998"/>
    </source>
</evidence>
<keyword evidence="5" id="KW-1185">Reference proteome</keyword>
<comment type="cofactor">
    <cofactor evidence="1">
        <name>Zn(2+)</name>
        <dbReference type="ChEBI" id="CHEBI:29105"/>
    </cofactor>
</comment>
<sequence length="66" mass="7696">MGTKAGIKDATFHWPGKRVPYYIDPSVQNLTQLIEEAIAQYHKHTVLRFVKRTDEQNYVCFLKDKG</sequence>
<evidence type="ECO:0000256" key="2">
    <source>
        <dbReference type="PROSITE-ProRule" id="PRU01211"/>
    </source>
</evidence>
<evidence type="ECO:0000256" key="1">
    <source>
        <dbReference type="ARBA" id="ARBA00001947"/>
    </source>
</evidence>
<dbReference type="EMBL" id="BMAV01007675">
    <property type="protein sequence ID" value="GFY50738.1"/>
    <property type="molecule type" value="Genomic_DNA"/>
</dbReference>
<dbReference type="Proteomes" id="UP000886998">
    <property type="component" value="Unassembled WGS sequence"/>
</dbReference>
<dbReference type="PROSITE" id="PS51864">
    <property type="entry name" value="ASTACIN"/>
    <property type="match status" value="1"/>
</dbReference>
<gene>
    <name evidence="4" type="ORF">TNIN_157921</name>
</gene>
<dbReference type="InterPro" id="IPR024079">
    <property type="entry name" value="MetalloPept_cat_dom_sf"/>
</dbReference>
<evidence type="ECO:0000259" key="3">
    <source>
        <dbReference type="PROSITE" id="PS51864"/>
    </source>
</evidence>
<name>A0A8X6XBN2_9ARAC</name>
<proteinExistence type="predicted"/>
<dbReference type="InterPro" id="IPR001506">
    <property type="entry name" value="Peptidase_M12A"/>
</dbReference>
<reference evidence="4" key="1">
    <citation type="submission" date="2020-08" db="EMBL/GenBank/DDBJ databases">
        <title>Multicomponent nature underlies the extraordinary mechanical properties of spider dragline silk.</title>
        <authorList>
            <person name="Kono N."/>
            <person name="Nakamura H."/>
            <person name="Mori M."/>
            <person name="Yoshida Y."/>
            <person name="Ohtoshi R."/>
            <person name="Malay A.D."/>
            <person name="Moran D.A.P."/>
            <person name="Tomita M."/>
            <person name="Numata K."/>
            <person name="Arakawa K."/>
        </authorList>
    </citation>
    <scope>NUCLEOTIDE SEQUENCE</scope>
</reference>